<protein>
    <submittedName>
        <fullName evidence="1">Uncharacterized protein</fullName>
    </submittedName>
</protein>
<evidence type="ECO:0000313" key="1">
    <source>
        <dbReference type="EMBL" id="KAG4303843.1"/>
    </source>
</evidence>
<reference evidence="1 2" key="1">
    <citation type="journal article" date="2021" name="Commun. Biol.">
        <title>Genomic insights into the host specific adaptation of the Pneumocystis genus.</title>
        <authorList>
            <person name="Cisse O.H."/>
            <person name="Ma L."/>
            <person name="Dekker J.P."/>
            <person name="Khil P.P."/>
            <person name="Youn J.-H."/>
            <person name="Brenchley J.M."/>
            <person name="Blair R."/>
            <person name="Pahar B."/>
            <person name="Chabe M."/>
            <person name="Van Rompay K.K.A."/>
            <person name="Keesler R."/>
            <person name="Sukura A."/>
            <person name="Hirsch V."/>
            <person name="Kutty G."/>
            <person name="Liu Y."/>
            <person name="Peng L."/>
            <person name="Chen J."/>
            <person name="Song J."/>
            <person name="Weissenbacher-Lang C."/>
            <person name="Xu J."/>
            <person name="Upham N.S."/>
            <person name="Stajich J.E."/>
            <person name="Cuomo C.A."/>
            <person name="Cushion M.T."/>
            <person name="Kovacs J.A."/>
        </authorList>
    </citation>
    <scope>NUCLEOTIDE SEQUENCE [LARGE SCALE GENOMIC DNA]</scope>
    <source>
        <strain evidence="1 2">RABM</strain>
    </source>
</reference>
<comment type="caution">
    <text evidence="1">The sequence shown here is derived from an EMBL/GenBank/DDBJ whole genome shotgun (WGS) entry which is preliminary data.</text>
</comment>
<dbReference type="EMBL" id="JABTEG010000020">
    <property type="protein sequence ID" value="KAG4303843.1"/>
    <property type="molecule type" value="Genomic_DNA"/>
</dbReference>
<evidence type="ECO:0000313" key="2">
    <source>
        <dbReference type="Proteomes" id="UP000768646"/>
    </source>
</evidence>
<sequence length="229" mass="27199">MSLKRCVERRLSSLQEEKTVNARLRQRNMNNLERYYEDFNVVLSDIRSLLEEFRVCEAGKKNLAEKTKRMNVLERKKTTFQAADRAIDEALEIIGQMEIEVLHIPFVLRQQEKTKIQSCQLEISHLRKEFSQESLQLYEPYTESFTLNQDLESLDQRNRLLIGTQKLEESSERLKNVQRIAEETEEIGTNILKDLSYQREQIMMARNTLVETDNYINKSMRTLKTMTQR</sequence>
<name>A0ACB7CA89_9ASCO</name>
<keyword evidence="2" id="KW-1185">Reference proteome</keyword>
<organism evidence="1 2">
    <name type="scientific">Pneumocystis oryctolagi</name>
    <dbReference type="NCBI Taxonomy" id="42067"/>
    <lineage>
        <taxon>Eukaryota</taxon>
        <taxon>Fungi</taxon>
        <taxon>Dikarya</taxon>
        <taxon>Ascomycota</taxon>
        <taxon>Taphrinomycotina</taxon>
        <taxon>Pneumocystomycetes</taxon>
        <taxon>Pneumocystaceae</taxon>
        <taxon>Pneumocystis</taxon>
    </lineage>
</organism>
<proteinExistence type="predicted"/>
<gene>
    <name evidence="1" type="ORF">PORY_002772</name>
</gene>
<dbReference type="Proteomes" id="UP000768646">
    <property type="component" value="Unassembled WGS sequence"/>
</dbReference>
<accession>A0ACB7CA89</accession>